<dbReference type="EMBL" id="JGCY01000365">
    <property type="protein sequence ID" value="EXY73363.1"/>
    <property type="molecule type" value="Genomic_DNA"/>
</dbReference>
<evidence type="ECO:0000313" key="2">
    <source>
        <dbReference type="Proteomes" id="UP000020529"/>
    </source>
</evidence>
<dbReference type="AlphaFoldDB" id="A0A015UHD5"/>
<gene>
    <name evidence="1" type="ORF">M124_2877</name>
</gene>
<dbReference type="SUPFAM" id="SSF55469">
    <property type="entry name" value="FMN-dependent nitroreductase-like"/>
    <property type="match status" value="2"/>
</dbReference>
<sequence>MKTDFIQIASYASKAPSGHNTQPWKFHITDGTITVLPNLEVALPVVDRNNRELFISLGCAVENLCIAASYFGYTTHIIEYSIEAIILELTKNDLTIKDPLFHQIEKRQTNRNIYNGNKISDGILQQLESIPKENGIQFYFTEINTPFANTITQYIMKGNEIQMADIAFKNELLSWMRFNKKQVEATHNGLSYLVFGNPPLPRILARPIVSLFLKPNVQNKSDRKKIDSSSHFVVCTTQQDTIKEWINLGRTLQRFLLKVTEIGISYAFLNQPCEVAALAFDLRKKLPVNKEHPTLIMRIGYAKQIPYSPRKKIETLLV</sequence>
<dbReference type="GO" id="GO:0016491">
    <property type="term" value="F:oxidoreductase activity"/>
    <property type="evidence" value="ECO:0007669"/>
    <property type="project" value="InterPro"/>
</dbReference>
<proteinExistence type="predicted"/>
<comment type="caution">
    <text evidence="1">The sequence shown here is derived from an EMBL/GenBank/DDBJ whole genome shotgun (WGS) entry which is preliminary data.</text>
</comment>
<dbReference type="PATRIC" id="fig|1339315.3.peg.3560"/>
<accession>A0A015UHD5</accession>
<protein>
    <submittedName>
        <fullName evidence="1">Nitroreductase family protein</fullName>
    </submittedName>
</protein>
<reference evidence="1 2" key="1">
    <citation type="submission" date="2014-02" db="EMBL/GenBank/DDBJ databases">
        <authorList>
            <person name="Sears C."/>
            <person name="Carroll K."/>
            <person name="Sack B.R."/>
            <person name="Qadri F."/>
            <person name="Myers L.L."/>
            <person name="Chung G.-T."/>
            <person name="Escheverria P."/>
            <person name="Fraser C.M."/>
            <person name="Sadzewicz L."/>
            <person name="Shefchek K.A."/>
            <person name="Tallon L."/>
            <person name="Das S.P."/>
            <person name="Daugherty S."/>
            <person name="Mongodin E.F."/>
        </authorList>
    </citation>
    <scope>NUCLEOTIDE SEQUENCE [LARGE SCALE GENOMIC DNA]</scope>
    <source>
        <strain evidence="2">3988T(B)14</strain>
    </source>
</reference>
<organism evidence="1 2">
    <name type="scientific">Bacteroides fragilis str. 3988T(B)14</name>
    <dbReference type="NCBI Taxonomy" id="1339315"/>
    <lineage>
        <taxon>Bacteria</taxon>
        <taxon>Pseudomonadati</taxon>
        <taxon>Bacteroidota</taxon>
        <taxon>Bacteroidia</taxon>
        <taxon>Bacteroidales</taxon>
        <taxon>Bacteroidaceae</taxon>
        <taxon>Bacteroides</taxon>
    </lineage>
</organism>
<dbReference type="InterPro" id="IPR000415">
    <property type="entry name" value="Nitroreductase-like"/>
</dbReference>
<dbReference type="Gene3D" id="3.40.109.10">
    <property type="entry name" value="NADH Oxidase"/>
    <property type="match status" value="2"/>
</dbReference>
<name>A0A015UHD5_BACFG</name>
<evidence type="ECO:0000313" key="1">
    <source>
        <dbReference type="EMBL" id="EXY73363.1"/>
    </source>
</evidence>
<dbReference type="RefSeq" id="WP_022347792.1">
    <property type="nucleotide sequence ID" value="NZ_JGCY01000365.1"/>
</dbReference>
<dbReference type="NCBIfam" id="NF047509">
    <property type="entry name" value="Rv3131_FMN_oxido"/>
    <property type="match status" value="1"/>
</dbReference>
<dbReference type="Proteomes" id="UP000020529">
    <property type="component" value="Unassembled WGS sequence"/>
</dbReference>